<gene>
    <name evidence="2" type="ORF">H9966_06780</name>
</gene>
<evidence type="ECO:0000313" key="2">
    <source>
        <dbReference type="EMBL" id="HIZ69566.1"/>
    </source>
</evidence>
<comment type="caution">
    <text evidence="2">The sequence shown here is derived from an EMBL/GenBank/DDBJ whole genome shotgun (WGS) entry which is preliminary data.</text>
</comment>
<reference evidence="2" key="1">
    <citation type="journal article" date="2021" name="PeerJ">
        <title>Extensive microbial diversity within the chicken gut microbiome revealed by metagenomics and culture.</title>
        <authorList>
            <person name="Gilroy R."/>
            <person name="Ravi A."/>
            <person name="Getino M."/>
            <person name="Pursley I."/>
            <person name="Horton D.L."/>
            <person name="Alikhan N.F."/>
            <person name="Baker D."/>
            <person name="Gharbi K."/>
            <person name="Hall N."/>
            <person name="Watson M."/>
            <person name="Adriaenssens E.M."/>
            <person name="Foster-Nyarko E."/>
            <person name="Jarju S."/>
            <person name="Secka A."/>
            <person name="Antonio M."/>
            <person name="Oren A."/>
            <person name="Chaudhuri R.R."/>
            <person name="La Ragione R."/>
            <person name="Hildebrand F."/>
            <person name="Pallen M.J."/>
        </authorList>
    </citation>
    <scope>NUCLEOTIDE SEQUENCE</scope>
    <source>
        <strain evidence="2">ChiHecec3B27-8219</strain>
    </source>
</reference>
<dbReference type="InterPro" id="IPR036737">
    <property type="entry name" value="OmpA-like_sf"/>
</dbReference>
<organism evidence="2 3">
    <name type="scientific">Candidatus Prevotella avicola</name>
    <dbReference type="NCBI Taxonomy" id="2838738"/>
    <lineage>
        <taxon>Bacteria</taxon>
        <taxon>Pseudomonadati</taxon>
        <taxon>Bacteroidota</taxon>
        <taxon>Bacteroidia</taxon>
        <taxon>Bacteroidales</taxon>
        <taxon>Prevotellaceae</taxon>
        <taxon>Prevotella</taxon>
    </lineage>
</organism>
<dbReference type="SUPFAM" id="SSF103088">
    <property type="entry name" value="OmpA-like"/>
    <property type="match status" value="1"/>
</dbReference>
<protein>
    <submittedName>
        <fullName evidence="2">Uncharacterized protein</fullName>
    </submittedName>
</protein>
<accession>A0A9D2FZJ7</accession>
<sequence>MKSHNKIYLPLCAVALAMGMTACSSTTGKDGQKNISVTPRVPTLLPDSTGSVDMNLTISVPPHYFSSRSRLIIVPQLHDSAGVLEEFAPVALDAPIYSKKLNRLEKLYDFQDSLASSRQAVKSTGKAFTIPYQARVTLPEGPRTGRRVYGVVTTDGCGECSAMDTVLLAAIDDPVDMLKRKYDLKWMEPEFAIKPKIREGRGTARIQFVINRYDIRPQLGNNRAELDTMLARLRPVVNDSLAELTSVKIYGLASADGPLSFNTPLARNRANAAMKWLCDQLHLTAAQRQVFTTGSRPEGWEPVVQAMRVAGDKDSVKVRAILDKYAGQNDDVAEKYIRRLDCWPTIRAKYLQKDRKVDYVYTYRVKNFTTDEELLRMYETRPDAFSEIELLRVATLKNTPQEKQEVYRTTLHYFPQSVPAANNLAILLLRERKAYEAERVLKEAEAYTPEALNTLAAAYAYQNKYEEAAKLLSRIERDEDIEGRYNLGLIKACQHQYEEAYQLLTPYQDVATAIVALCLNRNGEAEAIMNGSAAKDLSPLACYVRAQVAARQGKADQMFNALTGALEDSWFRQRALENYDFTPYHEDERWAEVKKQ</sequence>
<keyword evidence="1" id="KW-0732">Signal</keyword>
<dbReference type="Gene3D" id="1.25.40.10">
    <property type="entry name" value="Tetratricopeptide repeat domain"/>
    <property type="match status" value="1"/>
</dbReference>
<dbReference type="PROSITE" id="PS51257">
    <property type="entry name" value="PROKAR_LIPOPROTEIN"/>
    <property type="match status" value="1"/>
</dbReference>
<evidence type="ECO:0000256" key="1">
    <source>
        <dbReference type="SAM" id="SignalP"/>
    </source>
</evidence>
<proteinExistence type="predicted"/>
<evidence type="ECO:0000313" key="3">
    <source>
        <dbReference type="Proteomes" id="UP000824055"/>
    </source>
</evidence>
<dbReference type="EMBL" id="DXBE01000050">
    <property type="protein sequence ID" value="HIZ69566.1"/>
    <property type="molecule type" value="Genomic_DNA"/>
</dbReference>
<dbReference type="SUPFAM" id="SSF48452">
    <property type="entry name" value="TPR-like"/>
    <property type="match status" value="1"/>
</dbReference>
<feature type="chain" id="PRO_5039236517" evidence="1">
    <location>
        <begin position="25"/>
        <end position="596"/>
    </location>
</feature>
<dbReference type="InterPro" id="IPR011990">
    <property type="entry name" value="TPR-like_helical_dom_sf"/>
</dbReference>
<feature type="signal peptide" evidence="1">
    <location>
        <begin position="1"/>
        <end position="24"/>
    </location>
</feature>
<dbReference type="AlphaFoldDB" id="A0A9D2FZJ7"/>
<reference evidence="2" key="2">
    <citation type="submission" date="2021-04" db="EMBL/GenBank/DDBJ databases">
        <authorList>
            <person name="Gilroy R."/>
        </authorList>
    </citation>
    <scope>NUCLEOTIDE SEQUENCE</scope>
    <source>
        <strain evidence="2">ChiHecec3B27-8219</strain>
    </source>
</reference>
<dbReference type="Proteomes" id="UP000824055">
    <property type="component" value="Unassembled WGS sequence"/>
</dbReference>
<name>A0A9D2FZJ7_9BACT</name>